<sequence length="162" mass="18974">MRNFYKNNILKDHRINTLDRIDDLELLEPITRQKIIKIIAEAKQNGVELMIFETFRSTARQQFLFEQGVTKLNEVGVHHFGLACDLVLNINGIPSWEGDFSILGELSRKHGLIWGGDWGKPYEKNDFVDAAHLQRCSIIRQPSLFSFEWYPQNDYNPFKEVY</sequence>
<accession>A0ABW5YR81</accession>
<dbReference type="SUPFAM" id="SSF55166">
    <property type="entry name" value="Hedgehog/DD-peptidase"/>
    <property type="match status" value="1"/>
</dbReference>
<feature type="domain" description="Peptidase M15C" evidence="1">
    <location>
        <begin position="77"/>
        <end position="133"/>
    </location>
</feature>
<dbReference type="CDD" id="cd14845">
    <property type="entry name" value="L-Ala-D-Glu_peptidase_like"/>
    <property type="match status" value="1"/>
</dbReference>
<dbReference type="Pfam" id="PF13539">
    <property type="entry name" value="Peptidase_M15_4"/>
    <property type="match status" value="1"/>
</dbReference>
<dbReference type="RefSeq" id="WP_380917609.1">
    <property type="nucleotide sequence ID" value="NZ_JBHUPE010000001.1"/>
</dbReference>
<proteinExistence type="predicted"/>
<evidence type="ECO:0000259" key="1">
    <source>
        <dbReference type="Pfam" id="PF13539"/>
    </source>
</evidence>
<evidence type="ECO:0000313" key="3">
    <source>
        <dbReference type="Proteomes" id="UP001597509"/>
    </source>
</evidence>
<dbReference type="InterPro" id="IPR039561">
    <property type="entry name" value="Peptidase_M15C"/>
</dbReference>
<dbReference type="Gene3D" id="3.30.1380.10">
    <property type="match status" value="1"/>
</dbReference>
<organism evidence="2 3">
    <name type="scientific">Sphingobacterium anhuiense</name>
    <dbReference type="NCBI Taxonomy" id="493780"/>
    <lineage>
        <taxon>Bacteria</taxon>
        <taxon>Pseudomonadati</taxon>
        <taxon>Bacteroidota</taxon>
        <taxon>Sphingobacteriia</taxon>
        <taxon>Sphingobacteriales</taxon>
        <taxon>Sphingobacteriaceae</taxon>
        <taxon>Sphingobacterium</taxon>
    </lineage>
</organism>
<dbReference type="EMBL" id="JBHUPE010000001">
    <property type="protein sequence ID" value="MFD2902555.1"/>
    <property type="molecule type" value="Genomic_DNA"/>
</dbReference>
<dbReference type="Proteomes" id="UP001597509">
    <property type="component" value="Unassembled WGS sequence"/>
</dbReference>
<dbReference type="InterPro" id="IPR009045">
    <property type="entry name" value="Zn_M74/Hedgehog-like"/>
</dbReference>
<gene>
    <name evidence="2" type="ORF">ACFS6I_01365</name>
</gene>
<evidence type="ECO:0000313" key="2">
    <source>
        <dbReference type="EMBL" id="MFD2902555.1"/>
    </source>
</evidence>
<comment type="caution">
    <text evidence="2">The sequence shown here is derived from an EMBL/GenBank/DDBJ whole genome shotgun (WGS) entry which is preliminary data.</text>
</comment>
<reference evidence="3" key="1">
    <citation type="journal article" date="2019" name="Int. J. Syst. Evol. Microbiol.">
        <title>The Global Catalogue of Microorganisms (GCM) 10K type strain sequencing project: providing services to taxonomists for standard genome sequencing and annotation.</title>
        <authorList>
            <consortium name="The Broad Institute Genomics Platform"/>
            <consortium name="The Broad Institute Genome Sequencing Center for Infectious Disease"/>
            <person name="Wu L."/>
            <person name="Ma J."/>
        </authorList>
    </citation>
    <scope>NUCLEOTIDE SEQUENCE [LARGE SCALE GENOMIC DNA]</scope>
    <source>
        <strain evidence="3">KCTC 22209</strain>
    </source>
</reference>
<keyword evidence="3" id="KW-1185">Reference proteome</keyword>
<name>A0ABW5YR81_9SPHI</name>
<protein>
    <submittedName>
        <fullName evidence="2">M15 family metallopeptidase</fullName>
    </submittedName>
</protein>